<dbReference type="PROSITE" id="PS51257">
    <property type="entry name" value="PROKAR_LIPOPROTEIN"/>
    <property type="match status" value="1"/>
</dbReference>
<sequence>MKYATLFILSIVLALSGCSSKAYLASGVGAAYFDGERSEQQVNDDERKLLYSASLGVTVAEPDSALSVIVAMTKEFDGYVNRTSSYGATIRVPAAELDEVISRISTLGEVTRKNITAEDVTEAYFDMGIRLDNAEKARQRYLELLARAQNVEETLLVERELERLTETIDLLKGRINRIDQQEAYSSISVDLARRARPGPLGYVFKGAYSAVKWLFVRN</sequence>
<dbReference type="Pfam" id="PF14257">
    <property type="entry name" value="DUF4349"/>
    <property type="match status" value="1"/>
</dbReference>
<accession>A0A5C7FLC3</accession>
<dbReference type="RefSeq" id="WP_147929671.1">
    <property type="nucleotide sequence ID" value="NZ_VOXD01000005.1"/>
</dbReference>
<name>A0A5C7FLC3_9BACT</name>
<feature type="coiled-coil region" evidence="1">
    <location>
        <begin position="131"/>
        <end position="181"/>
    </location>
</feature>
<evidence type="ECO:0000313" key="4">
    <source>
        <dbReference type="EMBL" id="TXF90843.1"/>
    </source>
</evidence>
<feature type="domain" description="DUF4349" evidence="3">
    <location>
        <begin position="47"/>
        <end position="197"/>
    </location>
</feature>
<keyword evidence="5" id="KW-1185">Reference proteome</keyword>
<dbReference type="InterPro" id="IPR025645">
    <property type="entry name" value="DUF4349"/>
</dbReference>
<organism evidence="4 5">
    <name type="scientific">Neolewinella aurantiaca</name>
    <dbReference type="NCBI Taxonomy" id="2602767"/>
    <lineage>
        <taxon>Bacteria</taxon>
        <taxon>Pseudomonadati</taxon>
        <taxon>Bacteroidota</taxon>
        <taxon>Saprospiria</taxon>
        <taxon>Saprospirales</taxon>
        <taxon>Lewinellaceae</taxon>
        <taxon>Neolewinella</taxon>
    </lineage>
</organism>
<keyword evidence="1" id="KW-0175">Coiled coil</keyword>
<keyword evidence="2" id="KW-0732">Signal</keyword>
<dbReference type="OrthoDB" id="5381491at2"/>
<feature type="chain" id="PRO_5022816385" evidence="2">
    <location>
        <begin position="25"/>
        <end position="218"/>
    </location>
</feature>
<evidence type="ECO:0000256" key="2">
    <source>
        <dbReference type="SAM" id="SignalP"/>
    </source>
</evidence>
<evidence type="ECO:0000259" key="3">
    <source>
        <dbReference type="Pfam" id="PF14257"/>
    </source>
</evidence>
<proteinExistence type="predicted"/>
<reference evidence="4 5" key="1">
    <citation type="submission" date="2019-08" db="EMBL/GenBank/DDBJ databases">
        <title>Lewinella sp. strain SSH13 Genome sequencing and assembly.</title>
        <authorList>
            <person name="Kim I."/>
        </authorList>
    </citation>
    <scope>NUCLEOTIDE SEQUENCE [LARGE SCALE GENOMIC DNA]</scope>
    <source>
        <strain evidence="4 5">SSH13</strain>
    </source>
</reference>
<feature type="signal peptide" evidence="2">
    <location>
        <begin position="1"/>
        <end position="24"/>
    </location>
</feature>
<dbReference type="AlphaFoldDB" id="A0A5C7FLC3"/>
<dbReference type="EMBL" id="VOXD01000005">
    <property type="protein sequence ID" value="TXF90843.1"/>
    <property type="molecule type" value="Genomic_DNA"/>
</dbReference>
<evidence type="ECO:0000313" key="5">
    <source>
        <dbReference type="Proteomes" id="UP000321907"/>
    </source>
</evidence>
<comment type="caution">
    <text evidence="4">The sequence shown here is derived from an EMBL/GenBank/DDBJ whole genome shotgun (WGS) entry which is preliminary data.</text>
</comment>
<protein>
    <submittedName>
        <fullName evidence="4">DUF4349 domain-containing protein</fullName>
    </submittedName>
</protein>
<gene>
    <name evidence="4" type="ORF">FUA23_05230</name>
</gene>
<evidence type="ECO:0000256" key="1">
    <source>
        <dbReference type="SAM" id="Coils"/>
    </source>
</evidence>
<dbReference type="Proteomes" id="UP000321907">
    <property type="component" value="Unassembled WGS sequence"/>
</dbReference>